<keyword evidence="3" id="KW-1185">Reference proteome</keyword>
<dbReference type="Proteomes" id="UP001242288">
    <property type="component" value="Unassembled WGS sequence"/>
</dbReference>
<reference evidence="2" key="1">
    <citation type="submission" date="2022-06" db="EMBL/GenBank/DDBJ databases">
        <title>PHB producers.</title>
        <authorList>
            <person name="Besaury L."/>
        </authorList>
    </citation>
    <scope>NUCLEOTIDE SEQUENCE</scope>
    <source>
        <strain evidence="2 3">SEWS6</strain>
    </source>
</reference>
<evidence type="ECO:0000313" key="3">
    <source>
        <dbReference type="Proteomes" id="UP001209412"/>
    </source>
</evidence>
<dbReference type="Proteomes" id="UP001209412">
    <property type="component" value="Unassembled WGS sequence"/>
</dbReference>
<evidence type="ECO:0000313" key="2">
    <source>
        <dbReference type="EMBL" id="MDQ6411835.1"/>
    </source>
</evidence>
<accession>A0AAP5BJV0</accession>
<dbReference type="EMBL" id="JAMXWF010000036">
    <property type="protein sequence ID" value="MDQ6411835.1"/>
    <property type="molecule type" value="Genomic_DNA"/>
</dbReference>
<gene>
    <name evidence="2" type="ORF">NIE36_32300</name>
    <name evidence="1" type="ORF">OSB80_32365</name>
</gene>
<evidence type="ECO:0008006" key="5">
    <source>
        <dbReference type="Google" id="ProtNLM"/>
    </source>
</evidence>
<proteinExistence type="predicted"/>
<dbReference type="PROSITE" id="PS51257">
    <property type="entry name" value="PROKAR_LIPOPROTEIN"/>
    <property type="match status" value="1"/>
</dbReference>
<evidence type="ECO:0000313" key="1">
    <source>
        <dbReference type="EMBL" id="MCX4150017.1"/>
    </source>
</evidence>
<organism evidence="2 4">
    <name type="scientific">Paraburkholderia madseniana</name>
    <dbReference type="NCBI Taxonomy" id="2599607"/>
    <lineage>
        <taxon>Bacteria</taxon>
        <taxon>Pseudomonadati</taxon>
        <taxon>Pseudomonadota</taxon>
        <taxon>Betaproteobacteria</taxon>
        <taxon>Burkholderiales</taxon>
        <taxon>Burkholderiaceae</taxon>
        <taxon>Paraburkholderia</taxon>
    </lineage>
</organism>
<dbReference type="RefSeq" id="WP_266240853.1">
    <property type="nucleotide sequence ID" value="NZ_JAMXWF010000036.1"/>
</dbReference>
<name>A0AAP5BJV0_9BURK</name>
<sequence length="92" mass="9904">MKKLVAVFAVTIFAGCASDSGVIDQGGGTYFVSKQAATGFPGLGNLRADVTTEARQFCARSGKDLRVHRTNETQPPYILGNYPRVELEFTCS</sequence>
<dbReference type="EMBL" id="JAPKHW010000036">
    <property type="protein sequence ID" value="MCX4150017.1"/>
    <property type="molecule type" value="Genomic_DNA"/>
</dbReference>
<comment type="caution">
    <text evidence="2">The sequence shown here is derived from an EMBL/GenBank/DDBJ whole genome shotgun (WGS) entry which is preliminary data.</text>
</comment>
<protein>
    <recommendedName>
        <fullName evidence="5">Lipoprotein</fullName>
    </recommendedName>
</protein>
<dbReference type="AlphaFoldDB" id="A0AAP5BJV0"/>
<evidence type="ECO:0000313" key="4">
    <source>
        <dbReference type="Proteomes" id="UP001242288"/>
    </source>
</evidence>